<dbReference type="Proteomes" id="UP001443914">
    <property type="component" value="Unassembled WGS sequence"/>
</dbReference>
<organism evidence="5 6">
    <name type="scientific">Saponaria officinalis</name>
    <name type="common">Common soapwort</name>
    <name type="synonym">Lychnis saponaria</name>
    <dbReference type="NCBI Taxonomy" id="3572"/>
    <lineage>
        <taxon>Eukaryota</taxon>
        <taxon>Viridiplantae</taxon>
        <taxon>Streptophyta</taxon>
        <taxon>Embryophyta</taxon>
        <taxon>Tracheophyta</taxon>
        <taxon>Spermatophyta</taxon>
        <taxon>Magnoliopsida</taxon>
        <taxon>eudicotyledons</taxon>
        <taxon>Gunneridae</taxon>
        <taxon>Pentapetalae</taxon>
        <taxon>Caryophyllales</taxon>
        <taxon>Caryophyllaceae</taxon>
        <taxon>Caryophylleae</taxon>
        <taxon>Saponaria</taxon>
    </lineage>
</organism>
<reference evidence="5" key="1">
    <citation type="submission" date="2024-03" db="EMBL/GenBank/DDBJ databases">
        <title>WGS assembly of Saponaria officinalis var. Norfolk2.</title>
        <authorList>
            <person name="Jenkins J."/>
            <person name="Shu S."/>
            <person name="Grimwood J."/>
            <person name="Barry K."/>
            <person name="Goodstein D."/>
            <person name="Schmutz J."/>
            <person name="Leebens-Mack J."/>
            <person name="Osbourn A."/>
        </authorList>
    </citation>
    <scope>NUCLEOTIDE SEQUENCE [LARGE SCALE GENOMIC DNA]</scope>
    <source>
        <strain evidence="5">JIC</strain>
    </source>
</reference>
<feature type="region of interest" description="Disordered" evidence="2">
    <location>
        <begin position="583"/>
        <end position="602"/>
    </location>
</feature>
<evidence type="ECO:0000259" key="3">
    <source>
        <dbReference type="Pfam" id="PF08646"/>
    </source>
</evidence>
<dbReference type="PANTHER" id="PTHR47165">
    <property type="entry name" value="OS03G0429900 PROTEIN"/>
    <property type="match status" value="1"/>
</dbReference>
<dbReference type="GO" id="GO:0003677">
    <property type="term" value="F:DNA binding"/>
    <property type="evidence" value="ECO:0007669"/>
    <property type="project" value="UniProtKB-KW"/>
</dbReference>
<feature type="domain" description="Replication protein A OB" evidence="4">
    <location>
        <begin position="212"/>
        <end position="308"/>
    </location>
</feature>
<evidence type="ECO:0000256" key="1">
    <source>
        <dbReference type="ARBA" id="ARBA00023125"/>
    </source>
</evidence>
<evidence type="ECO:0000313" key="5">
    <source>
        <dbReference type="EMBL" id="KAK9748631.1"/>
    </source>
</evidence>
<evidence type="ECO:0000256" key="2">
    <source>
        <dbReference type="SAM" id="MobiDB-lite"/>
    </source>
</evidence>
<dbReference type="PANTHER" id="PTHR47165:SF4">
    <property type="entry name" value="OS03G0429900 PROTEIN"/>
    <property type="match status" value="1"/>
</dbReference>
<dbReference type="SUPFAM" id="SSF50249">
    <property type="entry name" value="Nucleic acid-binding proteins"/>
    <property type="match status" value="3"/>
</dbReference>
<proteinExistence type="predicted"/>
<name>A0AAW1MRB0_SAPOF</name>
<dbReference type="Pfam" id="PF08646">
    <property type="entry name" value="Rep_fac-A_C"/>
    <property type="match status" value="1"/>
</dbReference>
<dbReference type="Pfam" id="PF16900">
    <property type="entry name" value="REPA_OB_2"/>
    <property type="match status" value="1"/>
</dbReference>
<evidence type="ECO:0008006" key="7">
    <source>
        <dbReference type="Google" id="ProtNLM"/>
    </source>
</evidence>
<feature type="compositionally biased region" description="Polar residues" evidence="2">
    <location>
        <begin position="530"/>
        <end position="539"/>
    </location>
</feature>
<keyword evidence="1" id="KW-0238">DNA-binding</keyword>
<sequence>MSYEFWQILHYGGMAGRFNNIAVCSRQSHPGWCKSSVGSKNIGWTYEASLTLCAFQIECLRKGTQKKHSCSHGPQTTVITMKPERVYLSDLNSNTKAYKVKAKVIEKGRPKTSPQKGVVYQSLLLEDDRGNRMKGALFGDQIEGYKDAFVYNGVYEIANAPIKPCDEKWKTNPTDSNYQMSFGRQTVIQTIDEHVGPIVPDYKCISKIPKVVNAAEKFDLLGVVLYVDGAARKVVTSQNRELLVREIVVVDQSSEQPLIISAWNDLAETECALLSGWAEKFEVVGFTALKVSTHKGFSMATTMSTTFIHSPTGDMASVLEQWVNMQHDFLSDVQARILDVKCSAGGKYVSNIAVILSKKARNTLQEEKYRLQITVPEPEFEKVNAYLGCSNCGKKVDLPASHSFTCADCFHKGAICCPRISFNCDVADDTGNLPVTIFTKDAEKLFGMSAPDLFRIKNTDDRNAFGLLAERLRKHHTIIEVGPKGILARNNVLQWVLKRVVGDEPTEQTAGEQVTQFSAKPIAALKTRHNTTTSSTIDPTSVGMLKPKPAHPPSTPEQINKSPIVDEIPAQVSVASSLLNKFDAETTPQVSGLGEDEPITKV</sequence>
<comment type="caution">
    <text evidence="5">The sequence shown here is derived from an EMBL/GenBank/DDBJ whole genome shotgun (WGS) entry which is preliminary data.</text>
</comment>
<dbReference type="InterPro" id="IPR031657">
    <property type="entry name" value="REPA_OB_2"/>
</dbReference>
<protein>
    <recommendedName>
        <fullName evidence="7">Replication protein A subunit</fullName>
    </recommendedName>
</protein>
<evidence type="ECO:0000313" key="6">
    <source>
        <dbReference type="Proteomes" id="UP001443914"/>
    </source>
</evidence>
<dbReference type="AlphaFoldDB" id="A0AAW1MRB0"/>
<dbReference type="InterPro" id="IPR012340">
    <property type="entry name" value="NA-bd_OB-fold"/>
</dbReference>
<evidence type="ECO:0000259" key="4">
    <source>
        <dbReference type="Pfam" id="PF16900"/>
    </source>
</evidence>
<keyword evidence="6" id="KW-1185">Reference proteome</keyword>
<dbReference type="InterPro" id="IPR013955">
    <property type="entry name" value="Rep_factor-A_C"/>
</dbReference>
<dbReference type="EMBL" id="JBDFQZ010000002">
    <property type="protein sequence ID" value="KAK9748631.1"/>
    <property type="molecule type" value="Genomic_DNA"/>
</dbReference>
<dbReference type="Gene3D" id="2.40.50.140">
    <property type="entry name" value="Nucleic acid-binding proteins"/>
    <property type="match status" value="3"/>
</dbReference>
<feature type="domain" description="Replication factor A C-terminal" evidence="3">
    <location>
        <begin position="384"/>
        <end position="472"/>
    </location>
</feature>
<accession>A0AAW1MRB0</accession>
<feature type="region of interest" description="Disordered" evidence="2">
    <location>
        <begin position="527"/>
        <end position="564"/>
    </location>
</feature>
<gene>
    <name evidence="5" type="ORF">RND81_02G070600</name>
</gene>